<dbReference type="InterPro" id="IPR004449">
    <property type="entry name" value="SixA"/>
</dbReference>
<evidence type="ECO:0000313" key="2">
    <source>
        <dbReference type="EMBL" id="MBN7826763.1"/>
    </source>
</evidence>
<dbReference type="PANTHER" id="PTHR20935">
    <property type="entry name" value="PHOSPHOGLYCERATE MUTASE-RELATED"/>
    <property type="match status" value="1"/>
</dbReference>
<keyword evidence="1" id="KW-0378">Hydrolase</keyword>
<reference evidence="2" key="1">
    <citation type="submission" date="2021-03" db="EMBL/GenBank/DDBJ databases">
        <title>novel species isolated from a fishpond in China.</title>
        <authorList>
            <person name="Lu H."/>
            <person name="Cai Z."/>
        </authorList>
    </citation>
    <scope>NUCLEOTIDE SEQUENCE</scope>
    <source>
        <strain evidence="2">JCM 30855</strain>
    </source>
</reference>
<evidence type="ECO:0000313" key="3">
    <source>
        <dbReference type="Proteomes" id="UP000664654"/>
    </source>
</evidence>
<dbReference type="RefSeq" id="WP_206574875.1">
    <property type="nucleotide sequence ID" value="NZ_JAFKCV010000010.1"/>
</dbReference>
<name>A0A939DQE6_9ALTE</name>
<organism evidence="2 3">
    <name type="scientific">Bowmanella dokdonensis</name>
    <dbReference type="NCBI Taxonomy" id="751969"/>
    <lineage>
        <taxon>Bacteria</taxon>
        <taxon>Pseudomonadati</taxon>
        <taxon>Pseudomonadota</taxon>
        <taxon>Gammaproteobacteria</taxon>
        <taxon>Alteromonadales</taxon>
        <taxon>Alteromonadaceae</taxon>
        <taxon>Bowmanella</taxon>
    </lineage>
</organism>
<gene>
    <name evidence="2" type="primary">sixA</name>
    <name evidence="2" type="ORF">J0A66_16120</name>
</gene>
<evidence type="ECO:0000256" key="1">
    <source>
        <dbReference type="ARBA" id="ARBA00022801"/>
    </source>
</evidence>
<dbReference type="Pfam" id="PF00300">
    <property type="entry name" value="His_Phos_1"/>
    <property type="match status" value="1"/>
</dbReference>
<dbReference type="SUPFAM" id="SSF53254">
    <property type="entry name" value="Phosphoglycerate mutase-like"/>
    <property type="match status" value="1"/>
</dbReference>
<dbReference type="CDD" id="cd07067">
    <property type="entry name" value="HP_PGM_like"/>
    <property type="match status" value="1"/>
</dbReference>
<dbReference type="SMART" id="SM00855">
    <property type="entry name" value="PGAM"/>
    <property type="match status" value="1"/>
</dbReference>
<dbReference type="InterPro" id="IPR029033">
    <property type="entry name" value="His_PPase_superfam"/>
</dbReference>
<sequence length="154" mass="17238">MQIFIMRHGEAESCFVQDARRNLTEHGREEADTTGQWLSGLLEKVDLVIVSPYNRALQTLDSVCSRLPAAEVMETDDVTPYGEPEQFHHYLGALLSSRSDVQSLLIISHMPFVSSLVDELCDHLYSLLFATAGVAHLDYDPSTNKASLIKQYIP</sequence>
<dbReference type="Proteomes" id="UP000664654">
    <property type="component" value="Unassembled WGS sequence"/>
</dbReference>
<dbReference type="InterPro" id="IPR013078">
    <property type="entry name" value="His_Pase_superF_clade-1"/>
</dbReference>
<protein>
    <submittedName>
        <fullName evidence="2">Phosphohistidine phosphatase SixA</fullName>
    </submittedName>
</protein>
<dbReference type="AlphaFoldDB" id="A0A939DQE6"/>
<proteinExistence type="predicted"/>
<dbReference type="EMBL" id="JAFKCV010000010">
    <property type="protein sequence ID" value="MBN7826763.1"/>
    <property type="molecule type" value="Genomic_DNA"/>
</dbReference>
<dbReference type="Gene3D" id="3.40.50.1240">
    <property type="entry name" value="Phosphoglycerate mutase-like"/>
    <property type="match status" value="1"/>
</dbReference>
<dbReference type="InterPro" id="IPR051021">
    <property type="entry name" value="Mito_Ser/Thr_phosphatase"/>
</dbReference>
<dbReference type="GO" id="GO:0005737">
    <property type="term" value="C:cytoplasm"/>
    <property type="evidence" value="ECO:0007669"/>
    <property type="project" value="InterPro"/>
</dbReference>
<dbReference type="GO" id="GO:0101006">
    <property type="term" value="F:protein histidine phosphatase activity"/>
    <property type="evidence" value="ECO:0007669"/>
    <property type="project" value="InterPro"/>
</dbReference>
<keyword evidence="3" id="KW-1185">Reference proteome</keyword>
<accession>A0A939DQE6</accession>
<dbReference type="NCBIfam" id="TIGR00249">
    <property type="entry name" value="sixA"/>
    <property type="match status" value="1"/>
</dbReference>
<comment type="caution">
    <text evidence="2">The sequence shown here is derived from an EMBL/GenBank/DDBJ whole genome shotgun (WGS) entry which is preliminary data.</text>
</comment>